<dbReference type="InterPro" id="IPR011657">
    <property type="entry name" value="CNT_C_dom"/>
</dbReference>
<evidence type="ECO:0000259" key="10">
    <source>
        <dbReference type="Pfam" id="PF07670"/>
    </source>
</evidence>
<evidence type="ECO:0000256" key="3">
    <source>
        <dbReference type="ARBA" id="ARBA00022475"/>
    </source>
</evidence>
<organism evidence="11 12">
    <name type="scientific">Rufibacter immobilis</name>
    <dbReference type="NCBI Taxonomy" id="1348778"/>
    <lineage>
        <taxon>Bacteria</taxon>
        <taxon>Pseudomonadati</taxon>
        <taxon>Bacteroidota</taxon>
        <taxon>Cytophagia</taxon>
        <taxon>Cytophagales</taxon>
        <taxon>Hymenobacteraceae</taxon>
        <taxon>Rufibacter</taxon>
    </lineage>
</organism>
<dbReference type="RefSeq" id="WP_123133879.1">
    <property type="nucleotide sequence ID" value="NZ_RJJE01000017.1"/>
</dbReference>
<comment type="caution">
    <text evidence="11">The sequence shown here is derived from an EMBL/GenBank/DDBJ whole genome shotgun (WGS) entry which is preliminary data.</text>
</comment>
<sequence length="433" mass="45697">MLSVFQGLIGYFILIGIAFLFSTNRKAISWKLVGVGILIQIIFGTLVTEVEFVKRGFEIVSEGFVKLLSFADAGAEFLFGELAKPDSPAGTGYIFAFKVLPTIIFFSTVTAGLYYLGVLQKIVYGIAWVMSKGMRLSGAESLSAAGNIFLGQTEAPLLVRPFIQNMTRSELMCLMTGGMATLAGGVLAAYVAFLGGDDPAQQAIFAAHLLTASIMNAPAGIVMAKILVPETEADKINTTLEVSKESLGVNVIDAMSTGAADGLKLALNVGGMLLAFIAVIALLNSILLWLGTFSGLNEIIVSSTGGRFEGLNFQYILGQIFRVFAFLMGSPWQDTLQVGSLLGQKTAVNEFVAYMDLANMKTQGTLSPKSVILATYALCGFSNFSSIAIQIGGIGGMAPAQQGNLSKLGLRALLGASIACMMTATIAGILFEL</sequence>
<evidence type="ECO:0000313" key="12">
    <source>
        <dbReference type="Proteomes" id="UP000271010"/>
    </source>
</evidence>
<feature type="transmembrane region" description="Helical" evidence="7">
    <location>
        <begin position="370"/>
        <end position="392"/>
    </location>
</feature>
<dbReference type="AlphaFoldDB" id="A0A3M9MPH9"/>
<dbReference type="Pfam" id="PF07670">
    <property type="entry name" value="Gate"/>
    <property type="match status" value="1"/>
</dbReference>
<evidence type="ECO:0000256" key="5">
    <source>
        <dbReference type="ARBA" id="ARBA00022989"/>
    </source>
</evidence>
<dbReference type="InterPro" id="IPR002668">
    <property type="entry name" value="CNT_N_dom"/>
</dbReference>
<name>A0A3M9MPH9_9BACT</name>
<dbReference type="PANTHER" id="PTHR10590:SF4">
    <property type="entry name" value="SOLUTE CARRIER FAMILY 28 MEMBER 3"/>
    <property type="match status" value="1"/>
</dbReference>
<accession>A0A3M9MPH9</accession>
<dbReference type="Pfam" id="PF07662">
    <property type="entry name" value="Nucleos_tra2_C"/>
    <property type="match status" value="1"/>
</dbReference>
<feature type="transmembrane region" description="Helical" evidence="7">
    <location>
        <begin position="265"/>
        <end position="291"/>
    </location>
</feature>
<dbReference type="OrthoDB" id="9766455at2"/>
<dbReference type="InterPro" id="IPR011642">
    <property type="entry name" value="Gate_dom"/>
</dbReference>
<proteinExistence type="inferred from homology"/>
<feature type="transmembrane region" description="Helical" evidence="7">
    <location>
        <begin position="412"/>
        <end position="431"/>
    </location>
</feature>
<keyword evidence="6 7" id="KW-0472">Membrane</keyword>
<keyword evidence="3" id="KW-1003">Cell membrane</keyword>
<feature type="transmembrane region" description="Helical" evidence="7">
    <location>
        <begin position="93"/>
        <end position="116"/>
    </location>
</feature>
<evidence type="ECO:0000256" key="2">
    <source>
        <dbReference type="ARBA" id="ARBA00009033"/>
    </source>
</evidence>
<evidence type="ECO:0000313" key="11">
    <source>
        <dbReference type="EMBL" id="RNI27411.1"/>
    </source>
</evidence>
<dbReference type="GO" id="GO:0015293">
    <property type="term" value="F:symporter activity"/>
    <property type="evidence" value="ECO:0007669"/>
    <property type="project" value="TreeGrafter"/>
</dbReference>
<dbReference type="GO" id="GO:0005337">
    <property type="term" value="F:nucleoside transmembrane transporter activity"/>
    <property type="evidence" value="ECO:0007669"/>
    <property type="project" value="InterPro"/>
</dbReference>
<protein>
    <submittedName>
        <fullName evidence="11">NupC/NupG family nucleoside CNT transporter</fullName>
    </submittedName>
</protein>
<feature type="domain" description="Concentrative nucleoside transporter C-terminal" evidence="9">
    <location>
        <begin position="208"/>
        <end position="428"/>
    </location>
</feature>
<evidence type="ECO:0000256" key="7">
    <source>
        <dbReference type="SAM" id="Phobius"/>
    </source>
</evidence>
<feature type="domain" description="Nucleoside transporter/FeoB GTPase Gate" evidence="10">
    <location>
        <begin position="96"/>
        <end position="195"/>
    </location>
</feature>
<dbReference type="PANTHER" id="PTHR10590">
    <property type="entry name" value="SODIUM/NUCLEOSIDE COTRANSPORTER"/>
    <property type="match status" value="1"/>
</dbReference>
<feature type="domain" description="Concentrative nucleoside transporter N-terminal" evidence="8">
    <location>
        <begin position="9"/>
        <end position="82"/>
    </location>
</feature>
<evidence type="ECO:0000256" key="6">
    <source>
        <dbReference type="ARBA" id="ARBA00023136"/>
    </source>
</evidence>
<evidence type="ECO:0000259" key="9">
    <source>
        <dbReference type="Pfam" id="PF07662"/>
    </source>
</evidence>
<reference evidence="11 12" key="1">
    <citation type="submission" date="2018-11" db="EMBL/GenBank/DDBJ databases">
        <title>Rufibacter latericius sp. nov., isolated from water in Baiyang Lake.</title>
        <authorList>
            <person name="Yang Y."/>
        </authorList>
    </citation>
    <scope>NUCLEOTIDE SEQUENCE [LARGE SCALE GENOMIC DNA]</scope>
    <source>
        <strain evidence="11 12">MCC P1</strain>
    </source>
</reference>
<evidence type="ECO:0000259" key="8">
    <source>
        <dbReference type="Pfam" id="PF01773"/>
    </source>
</evidence>
<comment type="subcellular location">
    <subcellularLocation>
        <location evidence="1">Cell membrane</location>
        <topology evidence="1">Multi-pass membrane protein</topology>
    </subcellularLocation>
</comment>
<dbReference type="GO" id="GO:0005886">
    <property type="term" value="C:plasma membrane"/>
    <property type="evidence" value="ECO:0007669"/>
    <property type="project" value="UniProtKB-SubCell"/>
</dbReference>
<dbReference type="InterPro" id="IPR008276">
    <property type="entry name" value="C_nuclsd_transpt"/>
</dbReference>
<feature type="transmembrane region" description="Helical" evidence="7">
    <location>
        <begin position="30"/>
        <end position="48"/>
    </location>
</feature>
<keyword evidence="5 7" id="KW-1133">Transmembrane helix</keyword>
<feature type="transmembrane region" description="Helical" evidence="7">
    <location>
        <begin position="171"/>
        <end position="193"/>
    </location>
</feature>
<feature type="transmembrane region" description="Helical" evidence="7">
    <location>
        <begin position="6"/>
        <end position="23"/>
    </location>
</feature>
<dbReference type="EMBL" id="RJJE01000017">
    <property type="protein sequence ID" value="RNI27411.1"/>
    <property type="molecule type" value="Genomic_DNA"/>
</dbReference>
<dbReference type="Proteomes" id="UP000271010">
    <property type="component" value="Unassembled WGS sequence"/>
</dbReference>
<comment type="similarity">
    <text evidence="2">Belongs to the concentrative nucleoside transporter (CNT) (TC 2.A.41) family.</text>
</comment>
<evidence type="ECO:0000256" key="1">
    <source>
        <dbReference type="ARBA" id="ARBA00004651"/>
    </source>
</evidence>
<keyword evidence="12" id="KW-1185">Reference proteome</keyword>
<gene>
    <name evidence="11" type="ORF">EFA69_14830</name>
</gene>
<keyword evidence="4 7" id="KW-0812">Transmembrane</keyword>
<dbReference type="Pfam" id="PF01773">
    <property type="entry name" value="Nucleos_tra2_N"/>
    <property type="match status" value="1"/>
</dbReference>
<evidence type="ECO:0000256" key="4">
    <source>
        <dbReference type="ARBA" id="ARBA00022692"/>
    </source>
</evidence>